<dbReference type="Proteomes" id="UP000825123">
    <property type="component" value="Chromosome"/>
</dbReference>
<name>A0A8D5ZIZ4_9CREN</name>
<proteinExistence type="predicted"/>
<sequence>MFKSLLRIGEITGSGSSTKLPIVKVRTKGEGLLCFVVFDNAEKKVYVEKEKLGEDDEEKYAFIDDAKGQKPQDRLTTKHLEYILGFKEGGEKVKGNKFALEVVRDKLKGGKTRQLLDEVLSWYPSEAEVDIKDDDWECTLYTVRVKTKDGKAIDLATLDDYRRSLTDYGETVKGKCQFCGSDQVLADPAYPGGKMLKVFITDKKGFLSQFGDVVQSHTICPSCKYKLEMGLNYVESKLTTNIGKLNVSIVPDLPPDADAGKLSVIEVSREGYILKGLEQLVRGERDAEEVLQEMVADVRLDLVFGESQQNKFKLWRVIPEVGVPRLVRVVKLMNSAKSKVDVTPDGGKLGLGDVSFNTLYGVLPVRDVGGKVDPKVFLEFLEAILLGNPVDKNYVYSSFLSVIRCKRYDTCTNSLTSFTLEDLVLYQEIFIYVMKELGIMEANTSQAPDQVVKDVSSYADSLGLKGGLKGLFLLGVLTAHVGRAQYNKGDQKKAILDKIDFEGMDYDDVVAYANRLMESLRDYKLLNSYTELLYSEALSLIKSNRGDLSDTQSNVFHILLGYSYQTKVFILSKAQKEEE</sequence>
<dbReference type="InterPro" id="IPR013389">
    <property type="entry name" value="CRISPR-assoc_prot_Cas8b"/>
</dbReference>
<protein>
    <recommendedName>
        <fullName evidence="3">TIGR02556 family CRISPR-associated protein</fullName>
    </recommendedName>
</protein>
<organism evidence="1 2">
    <name type="scientific">Stygiolobus caldivivus</name>
    <dbReference type="NCBI Taxonomy" id="2824673"/>
    <lineage>
        <taxon>Archaea</taxon>
        <taxon>Thermoproteota</taxon>
        <taxon>Thermoprotei</taxon>
        <taxon>Sulfolobales</taxon>
        <taxon>Sulfolobaceae</taxon>
        <taxon>Stygiolobus</taxon>
    </lineage>
</organism>
<evidence type="ECO:0008006" key="3">
    <source>
        <dbReference type="Google" id="ProtNLM"/>
    </source>
</evidence>
<dbReference type="RefSeq" id="WP_221290349.1">
    <property type="nucleotide sequence ID" value="NZ_AP024597.1"/>
</dbReference>
<dbReference type="EMBL" id="AP024597">
    <property type="protein sequence ID" value="BCU70081.1"/>
    <property type="molecule type" value="Genomic_DNA"/>
</dbReference>
<dbReference type="AlphaFoldDB" id="A0A8D5ZIZ4"/>
<dbReference type="KEGG" id="csty:KN1_13780"/>
<keyword evidence="2" id="KW-1185">Reference proteome</keyword>
<dbReference type="Pfam" id="PF09484">
    <property type="entry name" value="Cas_TM1802"/>
    <property type="match status" value="1"/>
</dbReference>
<evidence type="ECO:0000313" key="1">
    <source>
        <dbReference type="EMBL" id="BCU70081.1"/>
    </source>
</evidence>
<accession>A0A8D5ZIZ4</accession>
<dbReference type="GeneID" id="66163104"/>
<gene>
    <name evidence="1" type="ORF">KN1_13780</name>
</gene>
<evidence type="ECO:0000313" key="2">
    <source>
        <dbReference type="Proteomes" id="UP000825123"/>
    </source>
</evidence>
<reference evidence="1 2" key="1">
    <citation type="submission" date="2021-04" db="EMBL/GenBank/DDBJ databases">
        <title>Complete genome sequence of Stygiolobus sp. KN-1.</title>
        <authorList>
            <person name="Nakamura K."/>
            <person name="Sakai H."/>
            <person name="Kurosawa N."/>
        </authorList>
    </citation>
    <scope>NUCLEOTIDE SEQUENCE [LARGE SCALE GENOMIC DNA]</scope>
    <source>
        <strain evidence="1 2">KN-1</strain>
    </source>
</reference>